<evidence type="ECO:0000313" key="6">
    <source>
        <dbReference type="EMBL" id="RON57819.1"/>
    </source>
</evidence>
<dbReference type="Pfam" id="PF03466">
    <property type="entry name" value="LysR_substrate"/>
    <property type="match status" value="1"/>
</dbReference>
<reference evidence="6 7" key="1">
    <citation type="submission" date="2016-10" db="EMBL/GenBank/DDBJ databases">
        <title>Comparative genome analysis of multiple Pseudomonas spp. focuses on biocontrol and plant growth promoting traits.</title>
        <authorList>
            <person name="Tao X.-Y."/>
            <person name="Taylor C.G."/>
        </authorList>
    </citation>
    <scope>NUCLEOTIDE SEQUENCE [LARGE SCALE GENOMIC DNA]</scope>
    <source>
        <strain evidence="6 7">39A2</strain>
    </source>
</reference>
<dbReference type="GO" id="GO:0006351">
    <property type="term" value="P:DNA-templated transcription"/>
    <property type="evidence" value="ECO:0007669"/>
    <property type="project" value="TreeGrafter"/>
</dbReference>
<comment type="caution">
    <text evidence="6">The sequence shown here is derived from an EMBL/GenBank/DDBJ whole genome shotgun (WGS) entry which is preliminary data.</text>
</comment>
<dbReference type="EMBL" id="MOBP01000002">
    <property type="protein sequence ID" value="RON57819.1"/>
    <property type="molecule type" value="Genomic_DNA"/>
</dbReference>
<dbReference type="PANTHER" id="PTHR30537">
    <property type="entry name" value="HTH-TYPE TRANSCRIPTIONAL REGULATOR"/>
    <property type="match status" value="1"/>
</dbReference>
<dbReference type="CDD" id="cd08432">
    <property type="entry name" value="PBP2_GcdR_TrpI_HvrB_AmpR_like"/>
    <property type="match status" value="1"/>
</dbReference>
<dbReference type="InterPro" id="IPR005119">
    <property type="entry name" value="LysR_subst-bd"/>
</dbReference>
<proteinExistence type="inferred from homology"/>
<dbReference type="FunFam" id="3.40.190.10:FF:000017">
    <property type="entry name" value="Glycine cleavage system transcriptional activator"/>
    <property type="match status" value="1"/>
</dbReference>
<dbReference type="GO" id="GO:0043565">
    <property type="term" value="F:sequence-specific DNA binding"/>
    <property type="evidence" value="ECO:0007669"/>
    <property type="project" value="TreeGrafter"/>
</dbReference>
<dbReference type="AlphaFoldDB" id="A0A423KR36"/>
<dbReference type="GO" id="GO:0003700">
    <property type="term" value="F:DNA-binding transcription factor activity"/>
    <property type="evidence" value="ECO:0007669"/>
    <property type="project" value="InterPro"/>
</dbReference>
<evidence type="ECO:0000256" key="1">
    <source>
        <dbReference type="ARBA" id="ARBA00009437"/>
    </source>
</evidence>
<gene>
    <name evidence="6" type="ORF">BK665_02905</name>
</gene>
<organism evidence="6 7">
    <name type="scientific">Pseudomonas frederiksbergensis</name>
    <dbReference type="NCBI Taxonomy" id="104087"/>
    <lineage>
        <taxon>Bacteria</taxon>
        <taxon>Pseudomonadati</taxon>
        <taxon>Pseudomonadota</taxon>
        <taxon>Gammaproteobacteria</taxon>
        <taxon>Pseudomonadales</taxon>
        <taxon>Pseudomonadaceae</taxon>
        <taxon>Pseudomonas</taxon>
    </lineage>
</organism>
<evidence type="ECO:0000256" key="3">
    <source>
        <dbReference type="ARBA" id="ARBA00023125"/>
    </source>
</evidence>
<dbReference type="OrthoDB" id="5526340at2"/>
<sequence length="307" mass="33526">MRAPGHLNALRAFESAARHCSYIRAAEELNVSPAAVGQLIRGLEDSYNVILFHRSRSGPARLVLTEVALSILLELQGGFDLLGAAVETLKTGGAMVCLNVTSSPAFADKWLLQRVESFQILFPQYELRLDSNIRLVNFATERVDLGIRFGCGQWPGLVSTHLMSDEFFPVCSPSLLLDEHPLTSIEALAFHPLLHDVSMRDSPEFLTWKTWLQNIGRVHEGVERGLQINNSATVIQSAICGCGVALSRRSLVAADLAAGRLVRPFGEAQPSIFSFYIVAREGTPISAAAQAFKDWLLGQASNDGLLN</sequence>
<dbReference type="InterPro" id="IPR036390">
    <property type="entry name" value="WH_DNA-bd_sf"/>
</dbReference>
<dbReference type="InterPro" id="IPR036388">
    <property type="entry name" value="WH-like_DNA-bd_sf"/>
</dbReference>
<evidence type="ECO:0000259" key="5">
    <source>
        <dbReference type="PROSITE" id="PS50931"/>
    </source>
</evidence>
<dbReference type="PROSITE" id="PS50931">
    <property type="entry name" value="HTH_LYSR"/>
    <property type="match status" value="1"/>
</dbReference>
<keyword evidence="4" id="KW-0804">Transcription</keyword>
<comment type="similarity">
    <text evidence="1">Belongs to the LysR transcriptional regulatory family.</text>
</comment>
<evidence type="ECO:0000256" key="4">
    <source>
        <dbReference type="ARBA" id="ARBA00023163"/>
    </source>
</evidence>
<dbReference type="Pfam" id="PF00126">
    <property type="entry name" value="HTH_1"/>
    <property type="match status" value="1"/>
</dbReference>
<dbReference type="Gene3D" id="1.10.10.10">
    <property type="entry name" value="Winged helix-like DNA-binding domain superfamily/Winged helix DNA-binding domain"/>
    <property type="match status" value="1"/>
</dbReference>
<dbReference type="SUPFAM" id="SSF46785">
    <property type="entry name" value="Winged helix' DNA-binding domain"/>
    <property type="match status" value="1"/>
</dbReference>
<keyword evidence="3" id="KW-0238">DNA-binding</keyword>
<evidence type="ECO:0000313" key="7">
    <source>
        <dbReference type="Proteomes" id="UP000283627"/>
    </source>
</evidence>
<evidence type="ECO:0000256" key="2">
    <source>
        <dbReference type="ARBA" id="ARBA00023015"/>
    </source>
</evidence>
<dbReference type="Gene3D" id="3.40.190.10">
    <property type="entry name" value="Periplasmic binding protein-like II"/>
    <property type="match status" value="2"/>
</dbReference>
<feature type="domain" description="HTH lysR-type" evidence="5">
    <location>
        <begin position="7"/>
        <end position="65"/>
    </location>
</feature>
<dbReference type="InterPro" id="IPR058163">
    <property type="entry name" value="LysR-type_TF_proteobact-type"/>
</dbReference>
<protein>
    <submittedName>
        <fullName evidence="6">LysR family transcriptional regulator</fullName>
    </submittedName>
</protein>
<dbReference type="Proteomes" id="UP000283627">
    <property type="component" value="Unassembled WGS sequence"/>
</dbReference>
<dbReference type="SUPFAM" id="SSF53850">
    <property type="entry name" value="Periplasmic binding protein-like II"/>
    <property type="match status" value="1"/>
</dbReference>
<name>A0A423KR36_9PSED</name>
<keyword evidence="2" id="KW-0805">Transcription regulation</keyword>
<dbReference type="RefSeq" id="WP_123402823.1">
    <property type="nucleotide sequence ID" value="NZ_MOBP01000002.1"/>
</dbReference>
<dbReference type="InterPro" id="IPR000847">
    <property type="entry name" value="LysR_HTH_N"/>
</dbReference>
<dbReference type="PANTHER" id="PTHR30537:SF26">
    <property type="entry name" value="GLYCINE CLEAVAGE SYSTEM TRANSCRIPTIONAL ACTIVATOR"/>
    <property type="match status" value="1"/>
</dbReference>
<accession>A0A423KR36</accession>